<evidence type="ECO:0000313" key="8">
    <source>
        <dbReference type="EMBL" id="GAA2175983.1"/>
    </source>
</evidence>
<comment type="subcellular location">
    <subcellularLocation>
        <location evidence="1">Cell membrane</location>
        <topology evidence="1">Multi-pass membrane protein</topology>
    </subcellularLocation>
</comment>
<accession>A0ABP5MRQ7</accession>
<dbReference type="SUPFAM" id="SSF103473">
    <property type="entry name" value="MFS general substrate transporter"/>
    <property type="match status" value="1"/>
</dbReference>
<dbReference type="EMBL" id="BAAAON010000002">
    <property type="protein sequence ID" value="GAA2175983.1"/>
    <property type="molecule type" value="Genomic_DNA"/>
</dbReference>
<feature type="domain" description="Major facilitator superfamily (MFS) profile" evidence="7">
    <location>
        <begin position="1"/>
        <end position="384"/>
    </location>
</feature>
<feature type="transmembrane region" description="Helical" evidence="6">
    <location>
        <begin position="294"/>
        <end position="317"/>
    </location>
</feature>
<name>A0ABP5MRQ7_9MICC</name>
<dbReference type="Proteomes" id="UP001500974">
    <property type="component" value="Unassembled WGS sequence"/>
</dbReference>
<evidence type="ECO:0000256" key="6">
    <source>
        <dbReference type="SAM" id="Phobius"/>
    </source>
</evidence>
<evidence type="ECO:0000256" key="5">
    <source>
        <dbReference type="ARBA" id="ARBA00023136"/>
    </source>
</evidence>
<keyword evidence="3 6" id="KW-0812">Transmembrane</keyword>
<sequence>MLIVLCLTEITSWGILFYAFPVLAGQISSTTGWTLPVVNGAFSTGLVCSALTGLVVGRILDRSGPRAVMTAGSFIAAPALCMVALAANLPMFFAGWVLTGAAMGMVLYPPAFAAVTRWWSVGRTRALTILTIVGGLASTVFAPLTAVISAGVGWRSTYLILALVLFIVTVPAHFFGLRRPWEPHRSHPGLPEIAHGQPDEIARSVPFLALVAAVSLAALASFAAVVNLVPLLTERGISTSLAATALGIGGVGQVLGRLGYSLFERLPLRLRTALVLLGTTLTTALLGLTETLTAALLIALAAGVARGIFTLLHATAVPDRWGPAHYGRLTALVASPITLATALGPWAGAGLAALLGSYSRAFLVLAAINAVAILLAFYSVPRGSSMPGGEPRMD</sequence>
<organism evidence="8 9">
    <name type="scientific">Arthrobacter parietis</name>
    <dbReference type="NCBI Taxonomy" id="271434"/>
    <lineage>
        <taxon>Bacteria</taxon>
        <taxon>Bacillati</taxon>
        <taxon>Actinomycetota</taxon>
        <taxon>Actinomycetes</taxon>
        <taxon>Micrococcales</taxon>
        <taxon>Micrococcaceae</taxon>
        <taxon>Arthrobacter</taxon>
    </lineage>
</organism>
<feature type="transmembrane region" description="Helical" evidence="6">
    <location>
        <begin position="207"/>
        <end position="231"/>
    </location>
</feature>
<dbReference type="PANTHER" id="PTHR43385:SF1">
    <property type="entry name" value="RIBOFLAVIN TRANSPORTER RIBJ"/>
    <property type="match status" value="1"/>
</dbReference>
<keyword evidence="2" id="KW-0813">Transport</keyword>
<feature type="transmembrane region" description="Helical" evidence="6">
    <location>
        <begin position="329"/>
        <end position="355"/>
    </location>
</feature>
<feature type="transmembrane region" description="Helical" evidence="6">
    <location>
        <begin position="67"/>
        <end position="87"/>
    </location>
</feature>
<evidence type="ECO:0000256" key="3">
    <source>
        <dbReference type="ARBA" id="ARBA00022692"/>
    </source>
</evidence>
<gene>
    <name evidence="8" type="ORF">GCM10009784_20580</name>
</gene>
<feature type="transmembrane region" description="Helical" evidence="6">
    <location>
        <begin position="158"/>
        <end position="177"/>
    </location>
</feature>
<reference evidence="9" key="1">
    <citation type="journal article" date="2019" name="Int. J. Syst. Evol. Microbiol.">
        <title>The Global Catalogue of Microorganisms (GCM) 10K type strain sequencing project: providing services to taxonomists for standard genome sequencing and annotation.</title>
        <authorList>
            <consortium name="The Broad Institute Genomics Platform"/>
            <consortium name="The Broad Institute Genome Sequencing Center for Infectious Disease"/>
            <person name="Wu L."/>
            <person name="Ma J."/>
        </authorList>
    </citation>
    <scope>NUCLEOTIDE SEQUENCE [LARGE SCALE GENOMIC DNA]</scope>
    <source>
        <strain evidence="9">JCM 14917</strain>
    </source>
</reference>
<dbReference type="PROSITE" id="PS50850">
    <property type="entry name" value="MFS"/>
    <property type="match status" value="1"/>
</dbReference>
<keyword evidence="4 6" id="KW-1133">Transmembrane helix</keyword>
<proteinExistence type="predicted"/>
<evidence type="ECO:0000313" key="9">
    <source>
        <dbReference type="Proteomes" id="UP001500974"/>
    </source>
</evidence>
<evidence type="ECO:0000259" key="7">
    <source>
        <dbReference type="PROSITE" id="PS50850"/>
    </source>
</evidence>
<dbReference type="PANTHER" id="PTHR43385">
    <property type="entry name" value="RIBOFLAVIN TRANSPORTER RIBJ"/>
    <property type="match status" value="1"/>
</dbReference>
<feature type="transmembrane region" description="Helical" evidence="6">
    <location>
        <begin position="93"/>
        <end position="115"/>
    </location>
</feature>
<dbReference type="InterPro" id="IPR052983">
    <property type="entry name" value="MFS_Riboflavin_Transporter"/>
</dbReference>
<comment type="caution">
    <text evidence="8">The sequence shown here is derived from an EMBL/GenBank/DDBJ whole genome shotgun (WGS) entry which is preliminary data.</text>
</comment>
<dbReference type="InterPro" id="IPR036259">
    <property type="entry name" value="MFS_trans_sf"/>
</dbReference>
<evidence type="ECO:0000256" key="1">
    <source>
        <dbReference type="ARBA" id="ARBA00004651"/>
    </source>
</evidence>
<dbReference type="RefSeq" id="WP_346028263.1">
    <property type="nucleotide sequence ID" value="NZ_BAAAON010000002.1"/>
</dbReference>
<evidence type="ECO:0000256" key="2">
    <source>
        <dbReference type="ARBA" id="ARBA00022448"/>
    </source>
</evidence>
<dbReference type="Pfam" id="PF07690">
    <property type="entry name" value="MFS_1"/>
    <property type="match status" value="1"/>
</dbReference>
<dbReference type="InterPro" id="IPR020846">
    <property type="entry name" value="MFS_dom"/>
</dbReference>
<feature type="transmembrane region" description="Helical" evidence="6">
    <location>
        <begin position="40"/>
        <end position="60"/>
    </location>
</feature>
<dbReference type="Gene3D" id="1.20.1250.20">
    <property type="entry name" value="MFS general substrate transporter like domains"/>
    <property type="match status" value="1"/>
</dbReference>
<feature type="transmembrane region" description="Helical" evidence="6">
    <location>
        <begin position="237"/>
        <end position="256"/>
    </location>
</feature>
<keyword evidence="5 6" id="KW-0472">Membrane</keyword>
<dbReference type="InterPro" id="IPR011701">
    <property type="entry name" value="MFS"/>
</dbReference>
<protein>
    <submittedName>
        <fullName evidence="8">MFS transporter</fullName>
    </submittedName>
</protein>
<feature type="transmembrane region" description="Helical" evidence="6">
    <location>
        <begin position="361"/>
        <end position="380"/>
    </location>
</feature>
<keyword evidence="9" id="KW-1185">Reference proteome</keyword>
<feature type="transmembrane region" description="Helical" evidence="6">
    <location>
        <begin position="127"/>
        <end position="152"/>
    </location>
</feature>
<evidence type="ECO:0000256" key="4">
    <source>
        <dbReference type="ARBA" id="ARBA00022989"/>
    </source>
</evidence>